<evidence type="ECO:0000256" key="7">
    <source>
        <dbReference type="ARBA" id="ARBA00024033"/>
    </source>
</evidence>
<keyword evidence="4 8" id="KW-0812">Transmembrane</keyword>
<proteinExistence type="inferred from homology"/>
<feature type="transmembrane region" description="Helical" evidence="8">
    <location>
        <begin position="382"/>
        <end position="400"/>
    </location>
</feature>
<feature type="transmembrane region" description="Helical" evidence="8">
    <location>
        <begin position="264"/>
        <end position="285"/>
    </location>
</feature>
<evidence type="ECO:0000256" key="2">
    <source>
        <dbReference type="ARBA" id="ARBA00022475"/>
    </source>
</evidence>
<dbReference type="GO" id="GO:0016758">
    <property type="term" value="F:hexosyltransferase activity"/>
    <property type="evidence" value="ECO:0007669"/>
    <property type="project" value="InterPro"/>
</dbReference>
<feature type="transmembrane region" description="Helical" evidence="8">
    <location>
        <begin position="107"/>
        <end position="126"/>
    </location>
</feature>
<comment type="similarity">
    <text evidence="7">Belongs to the glycosyltransferase 87 family.</text>
</comment>
<evidence type="ECO:0000313" key="10">
    <source>
        <dbReference type="Proteomes" id="UP000739538"/>
    </source>
</evidence>
<dbReference type="AlphaFoldDB" id="A0A956NAI0"/>
<dbReference type="Pfam" id="PF09594">
    <property type="entry name" value="GT87"/>
    <property type="match status" value="1"/>
</dbReference>
<evidence type="ECO:0000313" key="9">
    <source>
        <dbReference type="EMBL" id="MCA9754353.1"/>
    </source>
</evidence>
<reference evidence="9" key="2">
    <citation type="journal article" date="2021" name="Microbiome">
        <title>Successional dynamics and alternative stable states in a saline activated sludge microbial community over 9 years.</title>
        <authorList>
            <person name="Wang Y."/>
            <person name="Ye J."/>
            <person name="Ju F."/>
            <person name="Liu L."/>
            <person name="Boyd J.A."/>
            <person name="Deng Y."/>
            <person name="Parks D.H."/>
            <person name="Jiang X."/>
            <person name="Yin X."/>
            <person name="Woodcroft B.J."/>
            <person name="Tyson G.W."/>
            <person name="Hugenholtz P."/>
            <person name="Polz M.F."/>
            <person name="Zhang T."/>
        </authorList>
    </citation>
    <scope>NUCLEOTIDE SEQUENCE</scope>
    <source>
        <strain evidence="9">HKST-UBA02</strain>
    </source>
</reference>
<evidence type="ECO:0000256" key="5">
    <source>
        <dbReference type="ARBA" id="ARBA00022989"/>
    </source>
</evidence>
<comment type="subcellular location">
    <subcellularLocation>
        <location evidence="1">Cell membrane</location>
        <topology evidence="1">Multi-pass membrane protein</topology>
    </subcellularLocation>
</comment>
<gene>
    <name evidence="9" type="ORF">KDA27_01015</name>
</gene>
<comment type="caution">
    <text evidence="9">The sequence shown here is derived from an EMBL/GenBank/DDBJ whole genome shotgun (WGS) entry which is preliminary data.</text>
</comment>
<accession>A0A956NAI0</accession>
<dbReference type="EMBL" id="JAGQHS010000002">
    <property type="protein sequence ID" value="MCA9754353.1"/>
    <property type="molecule type" value="Genomic_DNA"/>
</dbReference>
<feature type="transmembrane region" description="Helical" evidence="8">
    <location>
        <begin position="212"/>
        <end position="229"/>
    </location>
</feature>
<feature type="transmembrane region" description="Helical" evidence="8">
    <location>
        <begin position="182"/>
        <end position="205"/>
    </location>
</feature>
<evidence type="ECO:0000256" key="6">
    <source>
        <dbReference type="ARBA" id="ARBA00023136"/>
    </source>
</evidence>
<organism evidence="9 10">
    <name type="scientific">Eiseniibacteriota bacterium</name>
    <dbReference type="NCBI Taxonomy" id="2212470"/>
    <lineage>
        <taxon>Bacteria</taxon>
        <taxon>Candidatus Eiseniibacteriota</taxon>
    </lineage>
</organism>
<reference evidence="9" key="1">
    <citation type="submission" date="2020-04" db="EMBL/GenBank/DDBJ databases">
        <authorList>
            <person name="Zhang T."/>
        </authorList>
    </citation>
    <scope>NUCLEOTIDE SEQUENCE</scope>
    <source>
        <strain evidence="9">HKST-UBA02</strain>
    </source>
</reference>
<keyword evidence="5 8" id="KW-1133">Transmembrane helix</keyword>
<dbReference type="InterPro" id="IPR018584">
    <property type="entry name" value="GT87"/>
</dbReference>
<dbReference type="GO" id="GO:0005886">
    <property type="term" value="C:plasma membrane"/>
    <property type="evidence" value="ECO:0007669"/>
    <property type="project" value="UniProtKB-SubCell"/>
</dbReference>
<dbReference type="Proteomes" id="UP000739538">
    <property type="component" value="Unassembled WGS sequence"/>
</dbReference>
<keyword evidence="2" id="KW-1003">Cell membrane</keyword>
<keyword evidence="6 8" id="KW-0472">Membrane</keyword>
<sequence length="410" mass="44051">MIDRITGSPILHRVLAFAFVVFGGHALGQSLRSTSRESLLDFGPLYVGAWMVREGRSFADLYDPDFFSGVVSHVAPAGRILDLGATPPALVLLAYPFTWFTPEGGKFLFASAGVVALLGGLFLLGVGRTFGWNRSEWLGFAGLVLWSGAAKEAALRGSAAPWVFFLLCLAVSLHAVRREQFAAAASGMAASVSPVGWGVLAYSLWAGSRRTRIVAGLFASGGLLLQLLLLGPEGLRLYAAAFLDAWLHAPAWDPSWTARVGRVLGSLGAVAALGAVISLAVVGWHRLRAVPEFWLEEPEGKRRWGTDPPRLPGVVPALATGLCCLASPEYLRGSAVFWAIPVWASMTWFEHKPTRWVGISFIALACACVVPASVVRRLGPNASANLIALASLGLVIWWWWATRRRAAIVR</sequence>
<evidence type="ECO:0000256" key="8">
    <source>
        <dbReference type="SAM" id="Phobius"/>
    </source>
</evidence>
<evidence type="ECO:0000256" key="4">
    <source>
        <dbReference type="ARBA" id="ARBA00022692"/>
    </source>
</evidence>
<feature type="transmembrane region" description="Helical" evidence="8">
    <location>
        <begin position="159"/>
        <end position="176"/>
    </location>
</feature>
<evidence type="ECO:0000256" key="1">
    <source>
        <dbReference type="ARBA" id="ARBA00004651"/>
    </source>
</evidence>
<feature type="transmembrane region" description="Helical" evidence="8">
    <location>
        <begin position="356"/>
        <end position="376"/>
    </location>
</feature>
<keyword evidence="3" id="KW-0808">Transferase</keyword>
<protein>
    <submittedName>
        <fullName evidence="9">DUF2029 domain-containing protein</fullName>
    </submittedName>
</protein>
<name>A0A956NAI0_UNCEI</name>
<evidence type="ECO:0000256" key="3">
    <source>
        <dbReference type="ARBA" id="ARBA00022679"/>
    </source>
</evidence>